<evidence type="ECO:0000313" key="2">
    <source>
        <dbReference type="EMBL" id="MDO6965207.1"/>
    </source>
</evidence>
<accession>A0ABT8YNI6</accession>
<dbReference type="RefSeq" id="WP_304377138.1">
    <property type="nucleotide sequence ID" value="NZ_JAUOZU010000009.1"/>
</dbReference>
<keyword evidence="1" id="KW-0472">Membrane</keyword>
<feature type="transmembrane region" description="Helical" evidence="1">
    <location>
        <begin position="55"/>
        <end position="81"/>
    </location>
</feature>
<proteinExistence type="predicted"/>
<dbReference type="Proteomes" id="UP001174932">
    <property type="component" value="Unassembled WGS sequence"/>
</dbReference>
<evidence type="ECO:0008006" key="4">
    <source>
        <dbReference type="Google" id="ProtNLM"/>
    </source>
</evidence>
<name>A0ABT8YNI6_9HYPH</name>
<protein>
    <recommendedName>
        <fullName evidence="4">Phage holin family protein</fullName>
    </recommendedName>
</protein>
<reference evidence="2" key="1">
    <citation type="journal article" date="2015" name="Int. J. Syst. Evol. Microbiol.">
        <title>Rhizobium alvei sp. nov., isolated from a freshwater river.</title>
        <authorList>
            <person name="Sheu S.Y."/>
            <person name="Huang H.W."/>
            <person name="Young C.C."/>
            <person name="Chen W.M."/>
        </authorList>
    </citation>
    <scope>NUCLEOTIDE SEQUENCE</scope>
    <source>
        <strain evidence="2">TNR-22</strain>
    </source>
</reference>
<feature type="transmembrane region" description="Helical" evidence="1">
    <location>
        <begin position="21"/>
        <end position="49"/>
    </location>
</feature>
<keyword evidence="1" id="KW-0812">Transmembrane</keyword>
<dbReference type="EMBL" id="JAUOZU010000009">
    <property type="protein sequence ID" value="MDO6965207.1"/>
    <property type="molecule type" value="Genomic_DNA"/>
</dbReference>
<reference evidence="2" key="2">
    <citation type="submission" date="2023-07" db="EMBL/GenBank/DDBJ databases">
        <authorList>
            <person name="Shen H."/>
        </authorList>
    </citation>
    <scope>NUCLEOTIDE SEQUENCE</scope>
    <source>
        <strain evidence="2">TNR-22</strain>
    </source>
</reference>
<keyword evidence="1" id="KW-1133">Transmembrane helix</keyword>
<keyword evidence="3" id="KW-1185">Reference proteome</keyword>
<gene>
    <name evidence="2" type="ORF">Q4481_14665</name>
</gene>
<evidence type="ECO:0000313" key="3">
    <source>
        <dbReference type="Proteomes" id="UP001174932"/>
    </source>
</evidence>
<sequence length="126" mass="12830">MSLVLAAIGNLFRQRIVGAGWVIGVVALAAFSGLIALGWVAAALMVLLAESYGTVVASLIMAGGFALLALILLIVGAVLRARARQRARQLAMIQGAAALAPALLRANPVATLALVAAAAHILARRI</sequence>
<evidence type="ECO:0000256" key="1">
    <source>
        <dbReference type="SAM" id="Phobius"/>
    </source>
</evidence>
<comment type="caution">
    <text evidence="2">The sequence shown here is derived from an EMBL/GenBank/DDBJ whole genome shotgun (WGS) entry which is preliminary data.</text>
</comment>
<organism evidence="2 3">
    <name type="scientific">Rhizobium alvei</name>
    <dbReference type="NCBI Taxonomy" id="1132659"/>
    <lineage>
        <taxon>Bacteria</taxon>
        <taxon>Pseudomonadati</taxon>
        <taxon>Pseudomonadota</taxon>
        <taxon>Alphaproteobacteria</taxon>
        <taxon>Hyphomicrobiales</taxon>
        <taxon>Rhizobiaceae</taxon>
        <taxon>Rhizobium/Agrobacterium group</taxon>
        <taxon>Rhizobium</taxon>
    </lineage>
</organism>